<sequence>MCILNSLKKYKKQIQILQFEGGLKLGIMKNYTATNKILLQFFFKCLQQWNFSFVALIIFLMEQFKSTKE</sequence>
<accession>A0A8S1RPA0</accession>
<organism evidence="2 3">
    <name type="scientific">Paramecium sonneborni</name>
    <dbReference type="NCBI Taxonomy" id="65129"/>
    <lineage>
        <taxon>Eukaryota</taxon>
        <taxon>Sar</taxon>
        <taxon>Alveolata</taxon>
        <taxon>Ciliophora</taxon>
        <taxon>Intramacronucleata</taxon>
        <taxon>Oligohymenophorea</taxon>
        <taxon>Peniculida</taxon>
        <taxon>Parameciidae</taxon>
        <taxon>Paramecium</taxon>
    </lineage>
</organism>
<proteinExistence type="predicted"/>
<protein>
    <recommendedName>
        <fullName evidence="4">Transmembrane protein</fullName>
    </recommendedName>
</protein>
<keyword evidence="3" id="KW-1185">Reference proteome</keyword>
<dbReference type="EMBL" id="CAJJDN010000209">
    <property type="protein sequence ID" value="CAD8129172.1"/>
    <property type="molecule type" value="Genomic_DNA"/>
</dbReference>
<evidence type="ECO:0000313" key="3">
    <source>
        <dbReference type="Proteomes" id="UP000692954"/>
    </source>
</evidence>
<dbReference type="Proteomes" id="UP000692954">
    <property type="component" value="Unassembled WGS sequence"/>
</dbReference>
<reference evidence="2" key="1">
    <citation type="submission" date="2021-01" db="EMBL/GenBank/DDBJ databases">
        <authorList>
            <consortium name="Genoscope - CEA"/>
            <person name="William W."/>
        </authorList>
    </citation>
    <scope>NUCLEOTIDE SEQUENCE</scope>
</reference>
<dbReference type="AlphaFoldDB" id="A0A8S1RPA0"/>
<name>A0A8S1RPA0_9CILI</name>
<evidence type="ECO:0000313" key="2">
    <source>
        <dbReference type="EMBL" id="CAD8129172.1"/>
    </source>
</evidence>
<gene>
    <name evidence="2" type="ORF">PSON_ATCC_30995.1.T2090022</name>
</gene>
<feature type="transmembrane region" description="Helical" evidence="1">
    <location>
        <begin position="37"/>
        <end position="61"/>
    </location>
</feature>
<keyword evidence="1" id="KW-0812">Transmembrane</keyword>
<evidence type="ECO:0000256" key="1">
    <source>
        <dbReference type="SAM" id="Phobius"/>
    </source>
</evidence>
<keyword evidence="1" id="KW-1133">Transmembrane helix</keyword>
<comment type="caution">
    <text evidence="2">The sequence shown here is derived from an EMBL/GenBank/DDBJ whole genome shotgun (WGS) entry which is preliminary data.</text>
</comment>
<keyword evidence="1" id="KW-0472">Membrane</keyword>
<evidence type="ECO:0008006" key="4">
    <source>
        <dbReference type="Google" id="ProtNLM"/>
    </source>
</evidence>